<comment type="function">
    <text evidence="2">Converts O-phosphoseryl-tRNA(Sec) to selenocysteinyl-tRNA(Sec) required for selenoprotein biosynthesis.</text>
</comment>
<evidence type="ECO:0000256" key="7">
    <source>
        <dbReference type="ARBA" id="ARBA00022555"/>
    </source>
</evidence>
<evidence type="ECO:0000313" key="18">
    <source>
        <dbReference type="Proteomes" id="UP000187283"/>
    </source>
</evidence>
<dbReference type="EC" id="2.9.1.2" evidence="5"/>
<keyword evidence="7" id="KW-0820">tRNA-binding</keyword>
<dbReference type="UniPathway" id="UPA00906">
    <property type="reaction ID" value="UER00898"/>
</dbReference>
<dbReference type="Gene3D" id="3.40.640.10">
    <property type="entry name" value="Type I PLP-dependent aspartate aminotransferase-like (Major domain)"/>
    <property type="match status" value="1"/>
</dbReference>
<dbReference type="EMBL" id="LSSN01004428">
    <property type="protein sequence ID" value="OMJ11528.1"/>
    <property type="molecule type" value="Genomic_DNA"/>
</dbReference>
<evidence type="ECO:0000256" key="15">
    <source>
        <dbReference type="ARBA" id="ARBA00032693"/>
    </source>
</evidence>
<evidence type="ECO:0000256" key="2">
    <source>
        <dbReference type="ARBA" id="ARBA00002552"/>
    </source>
</evidence>
<accession>A0A1R1XA98</accession>
<keyword evidence="10" id="KW-0663">Pyridoxal phosphate</keyword>
<keyword evidence="18" id="KW-1185">Reference proteome</keyword>
<reference evidence="17 18" key="1">
    <citation type="submission" date="2017-01" db="EMBL/GenBank/DDBJ databases">
        <authorList>
            <person name="Mah S.A."/>
            <person name="Swanson W.J."/>
            <person name="Moy G.W."/>
            <person name="Vacquier V.D."/>
        </authorList>
    </citation>
    <scope>NUCLEOTIDE SEQUENCE [LARGE SCALE GENOMIC DNA]</scope>
    <source>
        <strain evidence="17 18">GSMNP</strain>
    </source>
</reference>
<evidence type="ECO:0000313" key="17">
    <source>
        <dbReference type="EMBL" id="OMJ11528.1"/>
    </source>
</evidence>
<comment type="pathway">
    <text evidence="3">Aminoacyl-tRNA biosynthesis; selenocysteinyl-tRNA(Sec) biosynthesis; selenocysteinyl-tRNA(Sec) from L-seryl-tRNA(Sec) (archaeal/eukaryal route): step 2/2.</text>
</comment>
<dbReference type="AlphaFoldDB" id="A0A1R1XA98"/>
<dbReference type="GO" id="GO:0000049">
    <property type="term" value="F:tRNA binding"/>
    <property type="evidence" value="ECO:0007669"/>
    <property type="project" value="UniProtKB-KW"/>
</dbReference>
<keyword evidence="12" id="KW-0711">Selenium</keyword>
<dbReference type="GO" id="GO:0001717">
    <property type="term" value="P:conversion of seryl-tRNAsec to selenocys-tRNAsec"/>
    <property type="evidence" value="ECO:0007669"/>
    <property type="project" value="InterPro"/>
</dbReference>
<comment type="similarity">
    <text evidence="4">Belongs to the SepSecS family.</text>
</comment>
<evidence type="ECO:0000256" key="6">
    <source>
        <dbReference type="ARBA" id="ARBA00021963"/>
    </source>
</evidence>
<evidence type="ECO:0000256" key="4">
    <source>
        <dbReference type="ARBA" id="ARBA00007037"/>
    </source>
</evidence>
<evidence type="ECO:0000256" key="5">
    <source>
        <dbReference type="ARBA" id="ARBA00012464"/>
    </source>
</evidence>
<dbReference type="PANTHER" id="PTHR12944:SF2">
    <property type="entry name" value="O-PHOSPHOSERYL-TRNA(SEC) SELENIUM TRANSFERASE"/>
    <property type="match status" value="1"/>
</dbReference>
<keyword evidence="11" id="KW-0648">Protein biosynthesis</keyword>
<comment type="cofactor">
    <cofactor evidence="1">
        <name>pyridoxal 5'-phosphate</name>
        <dbReference type="ChEBI" id="CHEBI:597326"/>
    </cofactor>
</comment>
<comment type="catalytic activity">
    <reaction evidence="16">
        <text>O-phospho-L-seryl-tRNA(Sec) + selenophosphate + H2O = L-selenocysteinyl-tRNA(Sec) + 2 phosphate</text>
        <dbReference type="Rhea" id="RHEA:25041"/>
        <dbReference type="Rhea" id="RHEA-COMP:9743"/>
        <dbReference type="Rhea" id="RHEA-COMP:9947"/>
        <dbReference type="ChEBI" id="CHEBI:15377"/>
        <dbReference type="ChEBI" id="CHEBI:16144"/>
        <dbReference type="ChEBI" id="CHEBI:43474"/>
        <dbReference type="ChEBI" id="CHEBI:78551"/>
        <dbReference type="ChEBI" id="CHEBI:78573"/>
        <dbReference type="EC" id="2.9.1.2"/>
    </reaction>
</comment>
<evidence type="ECO:0000256" key="3">
    <source>
        <dbReference type="ARBA" id="ARBA00004822"/>
    </source>
</evidence>
<evidence type="ECO:0000256" key="13">
    <source>
        <dbReference type="ARBA" id="ARBA00030669"/>
    </source>
</evidence>
<evidence type="ECO:0000256" key="9">
    <source>
        <dbReference type="ARBA" id="ARBA00022884"/>
    </source>
</evidence>
<comment type="caution">
    <text evidence="17">The sequence shown here is derived from an EMBL/GenBank/DDBJ whole genome shotgun (WGS) entry which is preliminary data.</text>
</comment>
<evidence type="ECO:0000256" key="12">
    <source>
        <dbReference type="ARBA" id="ARBA00023266"/>
    </source>
</evidence>
<dbReference type="Proteomes" id="UP000187283">
    <property type="component" value="Unassembled WGS sequence"/>
</dbReference>
<keyword evidence="9" id="KW-0694">RNA-binding</keyword>
<dbReference type="GO" id="GO:0098621">
    <property type="term" value="F:O-phosphoseryl-tRNA(Sec) selenium transferase activity"/>
    <property type="evidence" value="ECO:0007669"/>
    <property type="project" value="UniProtKB-EC"/>
</dbReference>
<dbReference type="InterPro" id="IPR015421">
    <property type="entry name" value="PyrdxlP-dep_Trfase_major"/>
</dbReference>
<sequence length="132" mass="14439">MDMNNQQGQIGVGEREGRIASKLVYQRHFGFSHGIGRSGDIAENQPKAIGSSLLYKLANKLVLSSLKIAGISKKAVGDCIIFPMATGLTLSFCMQLIKSQNVSAKYVIWPRIDQKSCFKAIIGAGIRAYIYK</sequence>
<dbReference type="GO" id="GO:0001514">
    <property type="term" value="P:selenocysteine incorporation"/>
    <property type="evidence" value="ECO:0007669"/>
    <property type="project" value="TreeGrafter"/>
</dbReference>
<dbReference type="Pfam" id="PF05889">
    <property type="entry name" value="SepSecS"/>
    <property type="match status" value="1"/>
</dbReference>
<dbReference type="STRING" id="133412.A0A1R1XA98"/>
<evidence type="ECO:0000256" key="11">
    <source>
        <dbReference type="ARBA" id="ARBA00022917"/>
    </source>
</evidence>
<protein>
    <recommendedName>
        <fullName evidence="6">O-phosphoseryl-tRNA(Sec) selenium transferase</fullName>
        <ecNumber evidence="5">2.9.1.2</ecNumber>
    </recommendedName>
    <alternativeName>
        <fullName evidence="13">Selenocysteine synthase</fullName>
    </alternativeName>
    <alternativeName>
        <fullName evidence="14">Selenocysteinyl-tRNA(Sec) synthase</fullName>
    </alternativeName>
    <alternativeName>
        <fullName evidence="15">Sep-tRNA:Sec-tRNA synthase</fullName>
    </alternativeName>
</protein>
<organism evidence="17 18">
    <name type="scientific">Smittium culicis</name>
    <dbReference type="NCBI Taxonomy" id="133412"/>
    <lineage>
        <taxon>Eukaryota</taxon>
        <taxon>Fungi</taxon>
        <taxon>Fungi incertae sedis</taxon>
        <taxon>Zoopagomycota</taxon>
        <taxon>Kickxellomycotina</taxon>
        <taxon>Harpellomycetes</taxon>
        <taxon>Harpellales</taxon>
        <taxon>Legeriomycetaceae</taxon>
        <taxon>Smittium</taxon>
    </lineage>
</organism>
<dbReference type="InterPro" id="IPR019872">
    <property type="entry name" value="Sec-tRNA_Se_transferase"/>
</dbReference>
<dbReference type="InterPro" id="IPR015424">
    <property type="entry name" value="PyrdxlP-dep_Trfase"/>
</dbReference>
<dbReference type="SUPFAM" id="SSF53383">
    <property type="entry name" value="PLP-dependent transferases"/>
    <property type="match status" value="1"/>
</dbReference>
<evidence type="ECO:0000256" key="10">
    <source>
        <dbReference type="ARBA" id="ARBA00022898"/>
    </source>
</evidence>
<name>A0A1R1XA98_9FUNG</name>
<dbReference type="OrthoDB" id="10263545at2759"/>
<gene>
    <name evidence="17" type="ORF">AYI70_g9664</name>
</gene>
<evidence type="ECO:0000256" key="8">
    <source>
        <dbReference type="ARBA" id="ARBA00022679"/>
    </source>
</evidence>
<evidence type="ECO:0000256" key="1">
    <source>
        <dbReference type="ARBA" id="ARBA00001933"/>
    </source>
</evidence>
<keyword evidence="8 17" id="KW-0808">Transferase</keyword>
<dbReference type="InterPro" id="IPR008829">
    <property type="entry name" value="SepSecS/SepCysS"/>
</dbReference>
<evidence type="ECO:0000256" key="14">
    <source>
        <dbReference type="ARBA" id="ARBA00032048"/>
    </source>
</evidence>
<dbReference type="PANTHER" id="PTHR12944">
    <property type="entry name" value="SOLUBLE LIVER ANTIGEN/LIVER PANCREAS ANTIGEN"/>
    <property type="match status" value="1"/>
</dbReference>
<proteinExistence type="inferred from homology"/>
<evidence type="ECO:0000256" key="16">
    <source>
        <dbReference type="ARBA" id="ARBA00048808"/>
    </source>
</evidence>